<sequence>MLLIYTQKITPRIVYTFKHICTNILGIPIKFTVKIEEFIAHEGMKLSYGKQALGNELFVQKVALLMEQGLSEVEIKIQPWGEGFCFFPVSENSALPFDIFAASFFLLSRYEEYLPHVKDDMGRFPASESVAYQEGFLQSPVVDIWAYKFKEVLQERFPEISFEKRKFHTRAIIAVEHVFSFQNKGFLRSLAGMHLDIIKFQFQKVIDRIQVLLRLKKDPLNIFGDLIAFIKEHKVPIHFMFQLSDFSIYDRNINYNRNPYRSIIKYVGDYAKVGLIPGYFAYENFKILRKEKLRLENTLHTPLERVINVKYNLNIPEFYTFLTELEIPADYSMGYPEALGFRAGTCNPFLFYDINTETTLPLKVHPYIFNSNIVEHANFEKFTTEIGKILSAVKKVDGSFKAIFKNQDFSEYSNHKDCYTLLKQIYEVR</sequence>
<keyword evidence="3" id="KW-1185">Reference proteome</keyword>
<dbReference type="EMBL" id="JAEHNY010000001">
    <property type="protein sequence ID" value="MBI6118733.1"/>
    <property type="molecule type" value="Genomic_DNA"/>
</dbReference>
<evidence type="ECO:0000313" key="2">
    <source>
        <dbReference type="EMBL" id="MBI6118733.1"/>
    </source>
</evidence>
<name>A0ABS0TCK1_9FLAO</name>
<evidence type="ECO:0000259" key="1">
    <source>
        <dbReference type="Pfam" id="PF23019"/>
    </source>
</evidence>
<organism evidence="2 3">
    <name type="scientific">Salegentibacter maritimus</name>
    <dbReference type="NCBI Taxonomy" id="2794347"/>
    <lineage>
        <taxon>Bacteria</taxon>
        <taxon>Pseudomonadati</taxon>
        <taxon>Bacteroidota</taxon>
        <taxon>Flavobacteriia</taxon>
        <taxon>Flavobacteriales</taxon>
        <taxon>Flavobacteriaceae</taxon>
        <taxon>Salegentibacter</taxon>
    </lineage>
</organism>
<dbReference type="Proteomes" id="UP000635665">
    <property type="component" value="Unassembled WGS sequence"/>
</dbReference>
<proteinExistence type="predicted"/>
<evidence type="ECO:0000313" key="3">
    <source>
        <dbReference type="Proteomes" id="UP000635665"/>
    </source>
</evidence>
<gene>
    <name evidence="2" type="ORF">I6U50_01710</name>
</gene>
<feature type="domain" description="DUF7033" evidence="1">
    <location>
        <begin position="95"/>
        <end position="183"/>
    </location>
</feature>
<reference evidence="2 3" key="1">
    <citation type="submission" date="2020-12" db="EMBL/GenBank/DDBJ databases">
        <title>Salegentibacter orientalis sp. nov., isolated from costal sediment.</title>
        <authorList>
            <person name="Lian F.-B."/>
        </authorList>
    </citation>
    <scope>NUCLEOTIDE SEQUENCE [LARGE SCALE GENOMIC DNA]</scope>
    <source>
        <strain evidence="2 3">F60176</strain>
    </source>
</reference>
<dbReference type="CDD" id="cd10931">
    <property type="entry name" value="CE4_u7"/>
    <property type="match status" value="1"/>
</dbReference>
<dbReference type="RefSeq" id="WP_198637614.1">
    <property type="nucleotide sequence ID" value="NZ_JAEHNY010000001.1"/>
</dbReference>
<dbReference type="Pfam" id="PF23019">
    <property type="entry name" value="DUF7033"/>
    <property type="match status" value="1"/>
</dbReference>
<protein>
    <submittedName>
        <fullName evidence="2">Polysaccharide deacetylase family protein</fullName>
    </submittedName>
</protein>
<accession>A0ABS0TCK1</accession>
<dbReference type="InterPro" id="IPR054297">
    <property type="entry name" value="DUF7033"/>
</dbReference>
<comment type="caution">
    <text evidence="2">The sequence shown here is derived from an EMBL/GenBank/DDBJ whole genome shotgun (WGS) entry which is preliminary data.</text>
</comment>